<feature type="transmembrane region" description="Helical" evidence="6">
    <location>
        <begin position="229"/>
        <end position="248"/>
    </location>
</feature>
<feature type="transmembrane region" description="Helical" evidence="6">
    <location>
        <begin position="167"/>
        <end position="184"/>
    </location>
</feature>
<evidence type="ECO:0000256" key="6">
    <source>
        <dbReference type="SAM" id="Phobius"/>
    </source>
</evidence>
<dbReference type="EMBL" id="CYZE01000014">
    <property type="protein sequence ID" value="CUO93746.1"/>
    <property type="molecule type" value="Genomic_DNA"/>
</dbReference>
<protein>
    <submittedName>
        <fullName evidence="8">Major facilitator transporter</fullName>
    </submittedName>
</protein>
<keyword evidence="3 6" id="KW-0812">Transmembrane</keyword>
<gene>
    <name evidence="8" type="primary">uhpC_2</name>
    <name evidence="8" type="ORF">ERS852407_04473</name>
</gene>
<dbReference type="PIRSF" id="PIRSF002808">
    <property type="entry name" value="Hexose_phosphate_transp"/>
    <property type="match status" value="1"/>
</dbReference>
<feature type="transmembrane region" description="Helical" evidence="6">
    <location>
        <begin position="268"/>
        <end position="291"/>
    </location>
</feature>
<dbReference type="GO" id="GO:0035435">
    <property type="term" value="P:phosphate ion transmembrane transport"/>
    <property type="evidence" value="ECO:0007669"/>
    <property type="project" value="TreeGrafter"/>
</dbReference>
<dbReference type="AlphaFoldDB" id="A0A174J645"/>
<feature type="transmembrane region" description="Helical" evidence="6">
    <location>
        <begin position="82"/>
        <end position="107"/>
    </location>
</feature>
<evidence type="ECO:0000313" key="8">
    <source>
        <dbReference type="EMBL" id="CUO93746.1"/>
    </source>
</evidence>
<evidence type="ECO:0000256" key="4">
    <source>
        <dbReference type="ARBA" id="ARBA00022989"/>
    </source>
</evidence>
<dbReference type="InterPro" id="IPR051337">
    <property type="entry name" value="OPA_Antiporter"/>
</dbReference>
<dbReference type="InterPro" id="IPR011701">
    <property type="entry name" value="MFS"/>
</dbReference>
<dbReference type="GO" id="GO:0005886">
    <property type="term" value="C:plasma membrane"/>
    <property type="evidence" value="ECO:0007669"/>
    <property type="project" value="UniProtKB-SubCell"/>
</dbReference>
<reference evidence="8 9" key="1">
    <citation type="submission" date="2015-09" db="EMBL/GenBank/DDBJ databases">
        <authorList>
            <consortium name="Pathogen Informatics"/>
        </authorList>
    </citation>
    <scope>NUCLEOTIDE SEQUENCE [LARGE SCALE GENOMIC DNA]</scope>
    <source>
        <strain evidence="8 9">2789STDY5608850</strain>
    </source>
</reference>
<keyword evidence="4 6" id="KW-1133">Transmembrane helix</keyword>
<feature type="domain" description="Major facilitator superfamily (MFS) profile" evidence="7">
    <location>
        <begin position="14"/>
        <end position="419"/>
    </location>
</feature>
<evidence type="ECO:0000256" key="5">
    <source>
        <dbReference type="ARBA" id="ARBA00023136"/>
    </source>
</evidence>
<name>A0A174J645_9FIRM</name>
<dbReference type="GO" id="GO:0061513">
    <property type="term" value="F:glucose 6-phosphate:phosphate antiporter activity"/>
    <property type="evidence" value="ECO:0007669"/>
    <property type="project" value="TreeGrafter"/>
</dbReference>
<feature type="transmembrane region" description="Helical" evidence="6">
    <location>
        <begin position="38"/>
        <end position="61"/>
    </location>
</feature>
<feature type="transmembrane region" description="Helical" evidence="6">
    <location>
        <begin position="14"/>
        <end position="32"/>
    </location>
</feature>
<feature type="transmembrane region" description="Helical" evidence="6">
    <location>
        <begin position="397"/>
        <end position="416"/>
    </location>
</feature>
<feature type="transmembrane region" description="Helical" evidence="6">
    <location>
        <begin position="113"/>
        <end position="131"/>
    </location>
</feature>
<sequence length="424" mass="46220">MEMGERLRRKQKEVFLFCWTGYFLTYFGRLNLSVAMNAMALEFASGAAVIGLTGSVFFWVYAVGKLVNGYAGDYLDNRHQVFFGLMVSGAANVAIGFVHNIWIIILLWAVNGFAQSAIWCNMISLIAHWFYEEQHAGAAVWLSTSMVGGTLAGWGICGFIIRAASWQWVFLIPGFALILFVLLWKTYVKNTAVEAGFTDFQSVRVMKPSAAFLEHTDSSSGIGNRLGKFILASGLIWIILACLAQGVIKDGIGLWGPTMIQDIYGVDAGTASFLLLFIPVMNFMGITLVGMIQRKRLLKEETLVVIMMILSVFILAGLRVFMGKSLAAGVLLLGGVSAVMYGVNTILLGVFPLRFARANRASFVSGLLDFCSYVAAGLSSVFSGLVIQLGLGWNSVFLVWLALTVMGVGALGVFGWKYKAKTGR</sequence>
<evidence type="ECO:0000256" key="3">
    <source>
        <dbReference type="ARBA" id="ARBA00022692"/>
    </source>
</evidence>
<evidence type="ECO:0000256" key="1">
    <source>
        <dbReference type="ARBA" id="ARBA00004651"/>
    </source>
</evidence>
<accession>A0A174J645</accession>
<keyword evidence="5 6" id="KW-0472">Membrane</keyword>
<feature type="transmembrane region" description="Helical" evidence="6">
    <location>
        <begin position="138"/>
        <end position="161"/>
    </location>
</feature>
<evidence type="ECO:0000259" key="7">
    <source>
        <dbReference type="PROSITE" id="PS50850"/>
    </source>
</evidence>
<feature type="transmembrane region" description="Helical" evidence="6">
    <location>
        <begin position="303"/>
        <end position="322"/>
    </location>
</feature>
<dbReference type="SUPFAM" id="SSF103473">
    <property type="entry name" value="MFS general substrate transporter"/>
    <property type="match status" value="1"/>
</dbReference>
<comment type="subcellular location">
    <subcellularLocation>
        <location evidence="1">Cell membrane</location>
        <topology evidence="1">Multi-pass membrane protein</topology>
    </subcellularLocation>
</comment>
<evidence type="ECO:0000313" key="9">
    <source>
        <dbReference type="Proteomes" id="UP000095651"/>
    </source>
</evidence>
<dbReference type="PANTHER" id="PTHR43826">
    <property type="entry name" value="GLUCOSE-6-PHOSPHATE EXCHANGER SLC37A4"/>
    <property type="match status" value="1"/>
</dbReference>
<dbReference type="Gene3D" id="1.20.1250.20">
    <property type="entry name" value="MFS general substrate transporter like domains"/>
    <property type="match status" value="2"/>
</dbReference>
<dbReference type="RefSeq" id="WP_055658499.1">
    <property type="nucleotide sequence ID" value="NZ_CABIXC010000014.1"/>
</dbReference>
<dbReference type="PROSITE" id="PS50850">
    <property type="entry name" value="MFS"/>
    <property type="match status" value="1"/>
</dbReference>
<evidence type="ECO:0000256" key="2">
    <source>
        <dbReference type="ARBA" id="ARBA00022448"/>
    </source>
</evidence>
<dbReference type="InterPro" id="IPR036259">
    <property type="entry name" value="MFS_trans_sf"/>
</dbReference>
<dbReference type="Proteomes" id="UP000095651">
    <property type="component" value="Unassembled WGS sequence"/>
</dbReference>
<dbReference type="Pfam" id="PF07690">
    <property type="entry name" value="MFS_1"/>
    <property type="match status" value="1"/>
</dbReference>
<dbReference type="InterPro" id="IPR020846">
    <property type="entry name" value="MFS_dom"/>
</dbReference>
<dbReference type="InterPro" id="IPR000849">
    <property type="entry name" value="Sugar_P_transporter"/>
</dbReference>
<dbReference type="PANTHER" id="PTHR43826:SF3">
    <property type="entry name" value="GLUCOSE-6-PHOSPHATE EXCHANGER SLC37A4"/>
    <property type="match status" value="1"/>
</dbReference>
<proteinExistence type="predicted"/>
<keyword evidence="2" id="KW-0813">Transport</keyword>
<feature type="transmembrane region" description="Helical" evidence="6">
    <location>
        <begin position="363"/>
        <end position="391"/>
    </location>
</feature>
<organism evidence="8 9">
    <name type="scientific">Hungatella hathewayi</name>
    <dbReference type="NCBI Taxonomy" id="154046"/>
    <lineage>
        <taxon>Bacteria</taxon>
        <taxon>Bacillati</taxon>
        <taxon>Bacillota</taxon>
        <taxon>Clostridia</taxon>
        <taxon>Lachnospirales</taxon>
        <taxon>Lachnospiraceae</taxon>
        <taxon>Hungatella</taxon>
    </lineage>
</organism>
<feature type="transmembrane region" description="Helical" evidence="6">
    <location>
        <begin position="328"/>
        <end position="351"/>
    </location>
</feature>